<dbReference type="OrthoDB" id="33973at2"/>
<dbReference type="Proteomes" id="UP000294911">
    <property type="component" value="Unassembled WGS sequence"/>
</dbReference>
<evidence type="ECO:0000313" key="7">
    <source>
        <dbReference type="Proteomes" id="UP000294911"/>
    </source>
</evidence>
<evidence type="ECO:0000313" key="6">
    <source>
        <dbReference type="EMBL" id="TCP50043.1"/>
    </source>
</evidence>
<comment type="caution">
    <text evidence="6">The sequence shown here is derived from an EMBL/GenBank/DDBJ whole genome shotgun (WGS) entry which is preliminary data.</text>
</comment>
<feature type="compositionally biased region" description="Pro residues" evidence="2">
    <location>
        <begin position="538"/>
        <end position="553"/>
    </location>
</feature>
<comment type="similarity">
    <text evidence="1">Belongs to the CdaR family.</text>
</comment>
<dbReference type="InterPro" id="IPR042070">
    <property type="entry name" value="PucR_C-HTH_sf"/>
</dbReference>
<feature type="domain" description="CdaR GGDEF-like" evidence="5">
    <location>
        <begin position="290"/>
        <end position="413"/>
    </location>
</feature>
<evidence type="ECO:0000259" key="5">
    <source>
        <dbReference type="Pfam" id="PF17853"/>
    </source>
</evidence>
<reference evidence="6 7" key="1">
    <citation type="submission" date="2019-03" db="EMBL/GenBank/DDBJ databases">
        <title>Genomic Encyclopedia of Type Strains, Phase IV (KMG-IV): sequencing the most valuable type-strain genomes for metagenomic binning, comparative biology and taxonomic classification.</title>
        <authorList>
            <person name="Goeker M."/>
        </authorList>
    </citation>
    <scope>NUCLEOTIDE SEQUENCE [LARGE SCALE GENOMIC DNA]</scope>
    <source>
        <strain evidence="6 7">DSM 45765</strain>
    </source>
</reference>
<dbReference type="InterPro" id="IPR051448">
    <property type="entry name" value="CdaR-like_regulators"/>
</dbReference>
<dbReference type="Pfam" id="PF17853">
    <property type="entry name" value="GGDEF_2"/>
    <property type="match status" value="1"/>
</dbReference>
<feature type="domain" description="PucR C-terminal helix-turn-helix" evidence="4">
    <location>
        <begin position="461"/>
        <end position="519"/>
    </location>
</feature>
<dbReference type="InterPro" id="IPR025736">
    <property type="entry name" value="PucR_C-HTH_dom"/>
</dbReference>
<accession>A0A4R2QKS0</accession>
<gene>
    <name evidence="6" type="ORF">EV191_108130</name>
</gene>
<organism evidence="6 7">
    <name type="scientific">Tamaricihabitans halophyticus</name>
    <dbReference type="NCBI Taxonomy" id="1262583"/>
    <lineage>
        <taxon>Bacteria</taxon>
        <taxon>Bacillati</taxon>
        <taxon>Actinomycetota</taxon>
        <taxon>Actinomycetes</taxon>
        <taxon>Pseudonocardiales</taxon>
        <taxon>Pseudonocardiaceae</taxon>
        <taxon>Tamaricihabitans</taxon>
    </lineage>
</organism>
<evidence type="ECO:0000256" key="2">
    <source>
        <dbReference type="SAM" id="MobiDB-lite"/>
    </source>
</evidence>
<dbReference type="RefSeq" id="WP_132878357.1">
    <property type="nucleotide sequence ID" value="NZ_SLXQ01000008.1"/>
</dbReference>
<sequence>MGTDHGLRLVDLLAARELGLRMLTDADPDTPIAGAHAIEIERPQRWLEPGWLMLTTGSRFSGPGSADESLRALVRQLHEAGIAGLAFGVGVCLPAVPRALVDEARRRGFPVLSVPLEVPFLRIESFVHEATRTSDVRALKRTVSFQDYLLESLAAEHAEGALVGRLAELLRGTVVLYDDAGTVLASSGVGPLRLIRDEIISHPATGRRFTVGRWHVRTDPVRTGYLRHWLAIAARRKEISDELADPALEAARRLVAMIVRSREAIRAEDRLRRTELVRMLIGAASAEANYLWDRLAAHRFRPHGEIRLLLLATPDMAEQSDPRQAEPPATPEKPASGAPLEPAAQLAKAAAELDLPLVVAVHEGRLVAVVEAGWTPLSRWLERLPPGMCCGASEAYTDLSQGAARFREATLACTAALRGGEPVRRFEDVGLVDWLVAGRTTSQSRDKADQVLEPVLDNPMLAEALAEYFRSACDIRRTARRLALHPNSVRYRLRRVGELLGRDLREPATVAELYLALRLSSARDPGSAGEPQRSPGRPSGPVPPGPPRPGPDR</sequence>
<feature type="region of interest" description="Disordered" evidence="2">
    <location>
        <begin position="317"/>
        <end position="342"/>
    </location>
</feature>
<feature type="region of interest" description="Disordered" evidence="2">
    <location>
        <begin position="522"/>
        <end position="553"/>
    </location>
</feature>
<evidence type="ECO:0000259" key="3">
    <source>
        <dbReference type="Pfam" id="PF07905"/>
    </source>
</evidence>
<evidence type="ECO:0000256" key="1">
    <source>
        <dbReference type="ARBA" id="ARBA00006754"/>
    </source>
</evidence>
<dbReference type="EMBL" id="SLXQ01000008">
    <property type="protein sequence ID" value="TCP50043.1"/>
    <property type="molecule type" value="Genomic_DNA"/>
</dbReference>
<dbReference type="AlphaFoldDB" id="A0A4R2QKS0"/>
<feature type="domain" description="Purine catabolism PurC-like" evidence="3">
    <location>
        <begin position="12"/>
        <end position="129"/>
    </location>
</feature>
<dbReference type="Gene3D" id="1.10.10.2840">
    <property type="entry name" value="PucR C-terminal helix-turn-helix domain"/>
    <property type="match status" value="1"/>
</dbReference>
<dbReference type="Pfam" id="PF07905">
    <property type="entry name" value="PucR"/>
    <property type="match status" value="1"/>
</dbReference>
<dbReference type="PANTHER" id="PTHR33744:SF7">
    <property type="entry name" value="PUCR FAMILY TRANSCRIPTIONAL REGULATOR"/>
    <property type="match status" value="1"/>
</dbReference>
<dbReference type="PANTHER" id="PTHR33744">
    <property type="entry name" value="CARBOHYDRATE DIACID REGULATOR"/>
    <property type="match status" value="1"/>
</dbReference>
<name>A0A4R2QKS0_9PSEU</name>
<protein>
    <submittedName>
        <fullName evidence="6">Purine catabolism regulator</fullName>
    </submittedName>
</protein>
<dbReference type="InterPro" id="IPR041522">
    <property type="entry name" value="CdaR_GGDEF"/>
</dbReference>
<evidence type="ECO:0000259" key="4">
    <source>
        <dbReference type="Pfam" id="PF13556"/>
    </source>
</evidence>
<proteinExistence type="inferred from homology"/>
<dbReference type="InterPro" id="IPR012914">
    <property type="entry name" value="PucR_dom"/>
</dbReference>
<dbReference type="Pfam" id="PF13556">
    <property type="entry name" value="HTH_30"/>
    <property type="match status" value="1"/>
</dbReference>
<keyword evidence="7" id="KW-1185">Reference proteome</keyword>